<evidence type="ECO:0000313" key="21">
    <source>
        <dbReference type="Proteomes" id="UP001299220"/>
    </source>
</evidence>
<protein>
    <recommendedName>
        <fullName evidence="7 17">3-dehydroquinate synthase</fullName>
        <shortName evidence="17">DHQS</shortName>
        <ecNumber evidence="6 17">4.2.3.4</ecNumber>
    </recommendedName>
</protein>
<keyword evidence="8 17" id="KW-0963">Cytoplasm</keyword>
<dbReference type="Gene3D" id="1.20.1090.10">
    <property type="entry name" value="Dehydroquinate synthase-like - alpha domain"/>
    <property type="match status" value="1"/>
</dbReference>
<keyword evidence="13 17" id="KW-0520">NAD</keyword>
<dbReference type="RefSeq" id="WP_235324094.1">
    <property type="nucleotide sequence ID" value="NZ_JAFBIT010000003.1"/>
</dbReference>
<evidence type="ECO:0000256" key="8">
    <source>
        <dbReference type="ARBA" id="ARBA00022490"/>
    </source>
</evidence>
<name>A0ABS9CPR7_9FIRM</name>
<feature type="binding site" evidence="17">
    <location>
        <position position="258"/>
    </location>
    <ligand>
        <name>Zn(2+)</name>
        <dbReference type="ChEBI" id="CHEBI:29105"/>
    </ligand>
</feature>
<evidence type="ECO:0000256" key="15">
    <source>
        <dbReference type="ARBA" id="ARBA00023239"/>
    </source>
</evidence>
<keyword evidence="11 17" id="KW-0547">Nucleotide-binding</keyword>
<keyword evidence="16 17" id="KW-0170">Cobalt</keyword>
<organism evidence="20 21">
    <name type="scientific">Anaeromassilibacillus senegalensis</name>
    <dbReference type="NCBI Taxonomy" id="1673717"/>
    <lineage>
        <taxon>Bacteria</taxon>
        <taxon>Bacillati</taxon>
        <taxon>Bacillota</taxon>
        <taxon>Clostridia</taxon>
        <taxon>Eubacteriales</taxon>
        <taxon>Acutalibacteraceae</taxon>
        <taxon>Anaeromassilibacillus</taxon>
    </lineage>
</organism>
<evidence type="ECO:0000256" key="6">
    <source>
        <dbReference type="ARBA" id="ARBA00013031"/>
    </source>
</evidence>
<keyword evidence="21" id="KW-1185">Reference proteome</keyword>
<dbReference type="EMBL" id="JAFBIT010000003">
    <property type="protein sequence ID" value="MCF2653069.1"/>
    <property type="molecule type" value="Genomic_DNA"/>
</dbReference>
<feature type="domain" description="3-dehydroquinate synthase N-terminal" evidence="18">
    <location>
        <begin position="67"/>
        <end position="178"/>
    </location>
</feature>
<evidence type="ECO:0000256" key="13">
    <source>
        <dbReference type="ARBA" id="ARBA00023027"/>
    </source>
</evidence>
<reference evidence="20 21" key="1">
    <citation type="submission" date="2020-12" db="EMBL/GenBank/DDBJ databases">
        <title>Whole genome sequences of gut porcine anaerobes.</title>
        <authorList>
            <person name="Kubasova T."/>
            <person name="Jahodarova E."/>
            <person name="Rychlik I."/>
        </authorList>
    </citation>
    <scope>NUCLEOTIDE SEQUENCE [LARGE SCALE GENOMIC DNA]</scope>
    <source>
        <strain evidence="20 21">An867</strain>
    </source>
</reference>
<dbReference type="Pfam" id="PF01761">
    <property type="entry name" value="DHQ_synthase"/>
    <property type="match status" value="1"/>
</dbReference>
<evidence type="ECO:0000313" key="20">
    <source>
        <dbReference type="EMBL" id="MCF2653069.1"/>
    </source>
</evidence>
<evidence type="ECO:0000256" key="11">
    <source>
        <dbReference type="ARBA" id="ARBA00022741"/>
    </source>
</evidence>
<accession>A0ABS9CPR7</accession>
<comment type="pathway">
    <text evidence="4 17">Metabolic intermediate biosynthesis; chorismate biosynthesis; chorismate from D-erythrose 4-phosphate and phosphoenolpyruvate: step 2/7.</text>
</comment>
<dbReference type="Gene3D" id="3.40.50.1970">
    <property type="match status" value="1"/>
</dbReference>
<evidence type="ECO:0000256" key="2">
    <source>
        <dbReference type="ARBA" id="ARBA00001911"/>
    </source>
</evidence>
<dbReference type="PANTHER" id="PTHR43622:SF7">
    <property type="entry name" value="3-DEHYDROQUINATE SYNTHASE, CHLOROPLASTIC"/>
    <property type="match status" value="1"/>
</dbReference>
<evidence type="ECO:0000256" key="5">
    <source>
        <dbReference type="ARBA" id="ARBA00005412"/>
    </source>
</evidence>
<dbReference type="InterPro" id="IPR030960">
    <property type="entry name" value="DHQS/DOIS_N"/>
</dbReference>
<feature type="binding site" evidence="17">
    <location>
        <begin position="105"/>
        <end position="109"/>
    </location>
    <ligand>
        <name>NAD(+)</name>
        <dbReference type="ChEBI" id="CHEBI:57540"/>
    </ligand>
</feature>
<comment type="similarity">
    <text evidence="5 17">Belongs to the sugar phosphate cyclases superfamily. Dehydroquinate synthase family.</text>
</comment>
<keyword evidence="10 17" id="KW-0479">Metal-binding</keyword>
<feature type="binding site" evidence="17">
    <location>
        <position position="151"/>
    </location>
    <ligand>
        <name>NAD(+)</name>
        <dbReference type="ChEBI" id="CHEBI:57540"/>
    </ligand>
</feature>
<dbReference type="GO" id="GO:0003856">
    <property type="term" value="F:3-dehydroquinate synthase activity"/>
    <property type="evidence" value="ECO:0007669"/>
    <property type="project" value="UniProtKB-EC"/>
</dbReference>
<dbReference type="InterPro" id="IPR030963">
    <property type="entry name" value="DHQ_synth_fam"/>
</dbReference>
<comment type="cofactor">
    <cofactor evidence="17">
        <name>Co(2+)</name>
        <dbReference type="ChEBI" id="CHEBI:48828"/>
    </cofactor>
    <cofactor evidence="17">
        <name>Zn(2+)</name>
        <dbReference type="ChEBI" id="CHEBI:29105"/>
    </cofactor>
    <text evidence="17">Binds 1 divalent metal cation per subunit. Can use either Co(2+) or Zn(2+).</text>
</comment>
<evidence type="ECO:0000256" key="4">
    <source>
        <dbReference type="ARBA" id="ARBA00004661"/>
    </source>
</evidence>
<evidence type="ECO:0000259" key="19">
    <source>
        <dbReference type="Pfam" id="PF24621"/>
    </source>
</evidence>
<keyword evidence="12 17" id="KW-0862">Zinc</keyword>
<evidence type="ECO:0000256" key="10">
    <source>
        <dbReference type="ARBA" id="ARBA00022723"/>
    </source>
</evidence>
<evidence type="ECO:0000256" key="3">
    <source>
        <dbReference type="ARBA" id="ARBA00004496"/>
    </source>
</evidence>
<dbReference type="PIRSF" id="PIRSF001455">
    <property type="entry name" value="DHQ_synth"/>
    <property type="match status" value="1"/>
</dbReference>
<dbReference type="NCBIfam" id="TIGR01357">
    <property type="entry name" value="aroB"/>
    <property type="match status" value="1"/>
</dbReference>
<feature type="binding site" evidence="17">
    <location>
        <position position="241"/>
    </location>
    <ligand>
        <name>Zn(2+)</name>
        <dbReference type="ChEBI" id="CHEBI:29105"/>
    </ligand>
</feature>
<comment type="function">
    <text evidence="17">Catalyzes the conversion of 3-deoxy-D-arabino-heptulosonate 7-phosphate (DAHP) to dehydroquinate (DHQ).</text>
</comment>
<dbReference type="HAMAP" id="MF_00110">
    <property type="entry name" value="DHQ_synthase"/>
    <property type="match status" value="1"/>
</dbReference>
<proteinExistence type="inferred from homology"/>
<dbReference type="Proteomes" id="UP001299220">
    <property type="component" value="Unassembled WGS sequence"/>
</dbReference>
<feature type="binding site" evidence="17">
    <location>
        <begin position="129"/>
        <end position="130"/>
    </location>
    <ligand>
        <name>NAD(+)</name>
        <dbReference type="ChEBI" id="CHEBI:57540"/>
    </ligand>
</feature>
<feature type="binding site" evidence="17">
    <location>
        <position position="142"/>
    </location>
    <ligand>
        <name>NAD(+)</name>
        <dbReference type="ChEBI" id="CHEBI:57540"/>
    </ligand>
</feature>
<evidence type="ECO:0000256" key="9">
    <source>
        <dbReference type="ARBA" id="ARBA00022605"/>
    </source>
</evidence>
<sequence length="358" mass="38901">MVIHIATDKPYDVLVENGALDRAGEAVKPLFKSGSQAMIVSETNVFPIYGERLTASLTAAGFRVSHFVFEAGEQQKQLSTVMRIYEALSEHGFTRSDFIVTLGGGVAGDMGGFAAATFLRGIDFVQVPTSLLAQVDASVGGKTGVDLPFGKNLVGAFHQPRLVISDPQTLSTLPDDFFTDGLGEVIKYGCIMDAELFGQLERGEVIDRLEETICRCVQCKKILVEEDTTDKGHRMILNFGHTFGHALEKLTGFSALSHGRAVGIGMVMAGEVGESLGITEMGTAARIRRVLESYGMPVEAGYDFAEVVEATALDKKSFGKTLNLILLKTIGECVIHPVDRSYLVLRYKIAAEQKRRRK</sequence>
<comment type="catalytic activity">
    <reaction evidence="1 17">
        <text>7-phospho-2-dehydro-3-deoxy-D-arabino-heptonate = 3-dehydroquinate + phosphate</text>
        <dbReference type="Rhea" id="RHEA:21968"/>
        <dbReference type="ChEBI" id="CHEBI:32364"/>
        <dbReference type="ChEBI" id="CHEBI:43474"/>
        <dbReference type="ChEBI" id="CHEBI:58394"/>
        <dbReference type="EC" id="4.2.3.4"/>
    </reaction>
</comment>
<dbReference type="InterPro" id="IPR016037">
    <property type="entry name" value="DHQ_synth_AroB"/>
</dbReference>
<gene>
    <name evidence="17 20" type="primary">aroB</name>
    <name evidence="20" type="ORF">JQM67_10695</name>
</gene>
<dbReference type="SUPFAM" id="SSF56796">
    <property type="entry name" value="Dehydroquinate synthase-like"/>
    <property type="match status" value="1"/>
</dbReference>
<evidence type="ECO:0000259" key="18">
    <source>
        <dbReference type="Pfam" id="PF01761"/>
    </source>
</evidence>
<evidence type="ECO:0000256" key="16">
    <source>
        <dbReference type="ARBA" id="ARBA00023285"/>
    </source>
</evidence>
<evidence type="ECO:0000256" key="14">
    <source>
        <dbReference type="ARBA" id="ARBA00023141"/>
    </source>
</evidence>
<feature type="binding site" evidence="17">
    <location>
        <begin position="169"/>
        <end position="172"/>
    </location>
    <ligand>
        <name>NAD(+)</name>
        <dbReference type="ChEBI" id="CHEBI:57540"/>
    </ligand>
</feature>
<evidence type="ECO:0000256" key="17">
    <source>
        <dbReference type="HAMAP-Rule" id="MF_00110"/>
    </source>
</evidence>
<evidence type="ECO:0000256" key="1">
    <source>
        <dbReference type="ARBA" id="ARBA00001393"/>
    </source>
</evidence>
<dbReference type="InterPro" id="IPR050071">
    <property type="entry name" value="Dehydroquinate_synthase"/>
</dbReference>
<dbReference type="PANTHER" id="PTHR43622">
    <property type="entry name" value="3-DEHYDROQUINATE SYNTHASE"/>
    <property type="match status" value="1"/>
</dbReference>
<dbReference type="InterPro" id="IPR056179">
    <property type="entry name" value="DHQS_C"/>
</dbReference>
<dbReference type="EC" id="4.2.3.4" evidence="6 17"/>
<dbReference type="CDD" id="cd08195">
    <property type="entry name" value="DHQS"/>
    <property type="match status" value="1"/>
</dbReference>
<keyword evidence="15 17" id="KW-0456">Lyase</keyword>
<feature type="domain" description="3-dehydroquinate synthase C-terminal" evidence="19">
    <location>
        <begin position="181"/>
        <end position="317"/>
    </location>
</feature>
<comment type="subcellular location">
    <subcellularLocation>
        <location evidence="3 17">Cytoplasm</location>
    </subcellularLocation>
</comment>
<comment type="cofactor">
    <cofactor evidence="2 17">
        <name>NAD(+)</name>
        <dbReference type="ChEBI" id="CHEBI:57540"/>
    </cofactor>
</comment>
<keyword evidence="9 17" id="KW-0028">Amino-acid biosynthesis</keyword>
<feature type="binding site" evidence="17">
    <location>
        <position position="184"/>
    </location>
    <ligand>
        <name>Zn(2+)</name>
        <dbReference type="ChEBI" id="CHEBI:29105"/>
    </ligand>
</feature>
<evidence type="ECO:0000256" key="12">
    <source>
        <dbReference type="ARBA" id="ARBA00022833"/>
    </source>
</evidence>
<dbReference type="Pfam" id="PF24621">
    <property type="entry name" value="DHQS_C"/>
    <property type="match status" value="1"/>
</dbReference>
<comment type="caution">
    <text evidence="20">The sequence shown here is derived from an EMBL/GenBank/DDBJ whole genome shotgun (WGS) entry which is preliminary data.</text>
</comment>
<keyword evidence="14 17" id="KW-0057">Aromatic amino acid biosynthesis</keyword>
<evidence type="ECO:0000256" key="7">
    <source>
        <dbReference type="ARBA" id="ARBA00017684"/>
    </source>
</evidence>
<comment type="caution">
    <text evidence="17">Lacks conserved residue(s) required for the propagation of feature annotation.</text>
</comment>